<dbReference type="Pfam" id="PF21534">
    <property type="entry name" value="Rost"/>
    <property type="match status" value="1"/>
</dbReference>
<dbReference type="PANTHER" id="PTHR12242">
    <property type="entry name" value="OS02G0130600 PROTEIN-RELATED"/>
    <property type="match status" value="1"/>
</dbReference>
<evidence type="ECO:0000313" key="4">
    <source>
        <dbReference type="Proteomes" id="UP001164746"/>
    </source>
</evidence>
<reference evidence="2" key="1">
    <citation type="submission" date="2022-11" db="EMBL/GenBank/DDBJ databases">
        <title>Centuries of genome instability and evolution in soft-shell clam transmissible cancer (bioRxiv).</title>
        <authorList>
            <person name="Hart S.F.M."/>
            <person name="Yonemitsu M.A."/>
            <person name="Giersch R.M."/>
            <person name="Beal B.F."/>
            <person name="Arriagada G."/>
            <person name="Davis B.W."/>
            <person name="Ostrander E.A."/>
            <person name="Goff S.P."/>
            <person name="Metzger M.J."/>
        </authorList>
    </citation>
    <scope>NUCLEOTIDE SEQUENCE</scope>
    <source>
        <strain evidence="2">MELC-2E11</strain>
        <tissue evidence="2">Siphon/mantle</tissue>
    </source>
</reference>
<evidence type="ECO:0000256" key="1">
    <source>
        <dbReference type="SAM" id="Phobius"/>
    </source>
</evidence>
<feature type="transmembrane region" description="Helical" evidence="1">
    <location>
        <begin position="182"/>
        <end position="202"/>
    </location>
</feature>
<keyword evidence="1" id="KW-0812">Transmembrane</keyword>
<feature type="transmembrane region" description="Helical" evidence="1">
    <location>
        <begin position="235"/>
        <end position="255"/>
    </location>
</feature>
<evidence type="ECO:0000313" key="2">
    <source>
        <dbReference type="EMBL" id="WAR26234.1"/>
    </source>
</evidence>
<feature type="transmembrane region" description="Helical" evidence="1">
    <location>
        <begin position="68"/>
        <end position="90"/>
    </location>
</feature>
<proteinExistence type="predicted"/>
<keyword evidence="4" id="KW-1185">Reference proteome</keyword>
<dbReference type="EMBL" id="CP111025">
    <property type="protein sequence ID" value="WAR26309.1"/>
    <property type="molecule type" value="Genomic_DNA"/>
</dbReference>
<accession>A0ABY7FY52</accession>
<protein>
    <submittedName>
        <fullName evidence="2">ROST-like protein</fullName>
    </submittedName>
</protein>
<sequence>MERKIKDEFRLRKFGFSHFSADSLVLSQWDIPAPVYVVYRVLVSAYCVFAFTQLFVTAQDPNHRLMAYLTVWTYLLLTIYFVSSLLVTLYRTYIGRGRRQSVSETVSFARQTDANVNAVTQNGYRNPAFNDTEKQSRAVVASSASFQNGKINNISVETSVSTLNEVDATVWYMKITWLIGDCVYVFAPVVTVVYFGALYPAIGHTNYVDVNVHGVNSVFVFIDAFMVARPVRLLHAIYPVFYGLCYLIFSIIYWSADKVNNVLYKNVLDWNQPGLTVGVVAGLTFIVIPLLQLLHYGIYRLRLIMYRRLYGREFND</sequence>
<keyword evidence="1" id="KW-1133">Transmembrane helix</keyword>
<evidence type="ECO:0000313" key="3">
    <source>
        <dbReference type="EMBL" id="WAR26309.1"/>
    </source>
</evidence>
<organism evidence="2 4">
    <name type="scientific">Mya arenaria</name>
    <name type="common">Soft-shell clam</name>
    <dbReference type="NCBI Taxonomy" id="6604"/>
    <lineage>
        <taxon>Eukaryota</taxon>
        <taxon>Metazoa</taxon>
        <taxon>Spiralia</taxon>
        <taxon>Lophotrochozoa</taxon>
        <taxon>Mollusca</taxon>
        <taxon>Bivalvia</taxon>
        <taxon>Autobranchia</taxon>
        <taxon>Heteroconchia</taxon>
        <taxon>Euheterodonta</taxon>
        <taxon>Imparidentia</taxon>
        <taxon>Neoheterodontei</taxon>
        <taxon>Myida</taxon>
        <taxon>Myoidea</taxon>
        <taxon>Myidae</taxon>
        <taxon>Mya</taxon>
    </lineage>
</organism>
<feature type="transmembrane region" description="Helical" evidence="1">
    <location>
        <begin position="208"/>
        <end position="228"/>
    </location>
</feature>
<dbReference type="InterPro" id="IPR049352">
    <property type="entry name" value="Rost"/>
</dbReference>
<feature type="transmembrane region" description="Helical" evidence="1">
    <location>
        <begin position="37"/>
        <end position="56"/>
    </location>
</feature>
<dbReference type="EMBL" id="CP111025">
    <property type="protein sequence ID" value="WAR26234.1"/>
    <property type="molecule type" value="Genomic_DNA"/>
</dbReference>
<gene>
    <name evidence="2" type="ORF">MAR_011938</name>
    <name evidence="3" type="ORF">MAR_012013</name>
</gene>
<name>A0ABY7FY52_MYAAR</name>
<feature type="transmembrane region" description="Helical" evidence="1">
    <location>
        <begin position="275"/>
        <end position="299"/>
    </location>
</feature>
<dbReference type="Proteomes" id="UP001164746">
    <property type="component" value="Chromosome 14"/>
</dbReference>
<keyword evidence="1" id="KW-0472">Membrane</keyword>
<dbReference type="PANTHER" id="PTHR12242:SF1">
    <property type="entry name" value="MYND-TYPE DOMAIN-CONTAINING PROTEIN"/>
    <property type="match status" value="1"/>
</dbReference>